<name>A0A1F6EJC3_9BACT</name>
<dbReference type="STRING" id="1798513.A3A40_02440"/>
<dbReference type="Pfam" id="PF21818">
    <property type="entry name" value="DUF6884"/>
    <property type="match status" value="1"/>
</dbReference>
<accession>A0A1F6EJC3</accession>
<dbReference type="Proteomes" id="UP000178427">
    <property type="component" value="Unassembled WGS sequence"/>
</dbReference>
<dbReference type="InterPro" id="IPR049251">
    <property type="entry name" value="DUF6884"/>
</dbReference>
<sequence>MRTVVFISCVSKKLSRPAKAQELYISPLFKLNLAYAKSLRPDKIFILSARHGLLGLNDRIAPYDTTLNTMPDKKRKVWGGKVMRQLRGKVDLKKDTFVFLAGGRYRKYLMPHMKHVKVPMMHLGIGKQLHFLKKNTRLKHGLR</sequence>
<proteinExistence type="predicted"/>
<protein>
    <recommendedName>
        <fullName evidence="1">DUF6884 domain-containing protein</fullName>
    </recommendedName>
</protein>
<evidence type="ECO:0000313" key="2">
    <source>
        <dbReference type="EMBL" id="OGG73750.1"/>
    </source>
</evidence>
<organism evidence="2 3">
    <name type="scientific">Candidatus Kaiserbacteria bacterium RIFCSPLOWO2_01_FULL_54_20</name>
    <dbReference type="NCBI Taxonomy" id="1798513"/>
    <lineage>
        <taxon>Bacteria</taxon>
        <taxon>Candidatus Kaiseribacteriota</taxon>
    </lineage>
</organism>
<evidence type="ECO:0000259" key="1">
    <source>
        <dbReference type="Pfam" id="PF21818"/>
    </source>
</evidence>
<comment type="caution">
    <text evidence="2">The sequence shown here is derived from an EMBL/GenBank/DDBJ whole genome shotgun (WGS) entry which is preliminary data.</text>
</comment>
<gene>
    <name evidence="2" type="ORF">A3A40_02440</name>
</gene>
<evidence type="ECO:0000313" key="3">
    <source>
        <dbReference type="Proteomes" id="UP000178427"/>
    </source>
</evidence>
<dbReference type="AlphaFoldDB" id="A0A1F6EJC3"/>
<feature type="domain" description="DUF6884" evidence="1">
    <location>
        <begin position="4"/>
        <end position="134"/>
    </location>
</feature>
<reference evidence="2 3" key="1">
    <citation type="journal article" date="2016" name="Nat. Commun.">
        <title>Thousands of microbial genomes shed light on interconnected biogeochemical processes in an aquifer system.</title>
        <authorList>
            <person name="Anantharaman K."/>
            <person name="Brown C.T."/>
            <person name="Hug L.A."/>
            <person name="Sharon I."/>
            <person name="Castelle C.J."/>
            <person name="Probst A.J."/>
            <person name="Thomas B.C."/>
            <person name="Singh A."/>
            <person name="Wilkins M.J."/>
            <person name="Karaoz U."/>
            <person name="Brodie E.L."/>
            <person name="Williams K.H."/>
            <person name="Hubbard S.S."/>
            <person name="Banfield J.F."/>
        </authorList>
    </citation>
    <scope>NUCLEOTIDE SEQUENCE [LARGE SCALE GENOMIC DNA]</scope>
</reference>
<dbReference type="EMBL" id="MFMA01000040">
    <property type="protein sequence ID" value="OGG73750.1"/>
    <property type="molecule type" value="Genomic_DNA"/>
</dbReference>